<keyword evidence="4" id="KW-1185">Reference proteome</keyword>
<evidence type="ECO:0008006" key="5">
    <source>
        <dbReference type="Google" id="ProtNLM"/>
    </source>
</evidence>
<sequence length="88" mass="9216">MKTILTLAAFAAALATASVASAHENASGHWEWRTQPTFGPKSTGPSRLRVWVKGAETSMANCDCAMMKADHASCMMDMRGKSGAPSAG</sequence>
<evidence type="ECO:0000313" key="3">
    <source>
        <dbReference type="EMBL" id="PTQ10083.1"/>
    </source>
</evidence>
<feature type="region of interest" description="Disordered" evidence="1">
    <location>
        <begin position="25"/>
        <end position="45"/>
    </location>
</feature>
<protein>
    <recommendedName>
        <fullName evidence="5">DUF3617 domain-containing protein</fullName>
    </recommendedName>
</protein>
<name>A0A2T5FWD6_9SPHN</name>
<keyword evidence="2" id="KW-0732">Signal</keyword>
<organism evidence="3 4">
    <name type="scientific">Sphingomonas oleivorans</name>
    <dbReference type="NCBI Taxonomy" id="1735121"/>
    <lineage>
        <taxon>Bacteria</taxon>
        <taxon>Pseudomonadati</taxon>
        <taxon>Pseudomonadota</taxon>
        <taxon>Alphaproteobacteria</taxon>
        <taxon>Sphingomonadales</taxon>
        <taxon>Sphingomonadaceae</taxon>
        <taxon>Sphingomonas</taxon>
    </lineage>
</organism>
<dbReference type="AlphaFoldDB" id="A0A2T5FWD6"/>
<accession>A0A2T5FWD6</accession>
<proteinExistence type="predicted"/>
<dbReference type="RefSeq" id="WP_107968431.1">
    <property type="nucleotide sequence ID" value="NZ_NWBU01000010.1"/>
</dbReference>
<dbReference type="EMBL" id="NWBU01000010">
    <property type="protein sequence ID" value="PTQ10083.1"/>
    <property type="molecule type" value="Genomic_DNA"/>
</dbReference>
<gene>
    <name evidence="3" type="ORF">CLG96_13165</name>
</gene>
<reference evidence="3 4" key="1">
    <citation type="submission" date="2017-09" db="EMBL/GenBank/DDBJ databases">
        <title>Sphingomonas panjinensis sp.nov., isolated from oil-contaminated soil.</title>
        <authorList>
            <person name="Wang L."/>
            <person name="Chen L."/>
        </authorList>
    </citation>
    <scope>NUCLEOTIDE SEQUENCE [LARGE SCALE GENOMIC DNA]</scope>
    <source>
        <strain evidence="3 4">FW-11</strain>
    </source>
</reference>
<feature type="signal peptide" evidence="2">
    <location>
        <begin position="1"/>
        <end position="22"/>
    </location>
</feature>
<comment type="caution">
    <text evidence="3">The sequence shown here is derived from an EMBL/GenBank/DDBJ whole genome shotgun (WGS) entry which is preliminary data.</text>
</comment>
<dbReference type="OrthoDB" id="7478518at2"/>
<evidence type="ECO:0000256" key="2">
    <source>
        <dbReference type="SAM" id="SignalP"/>
    </source>
</evidence>
<dbReference type="Proteomes" id="UP000244162">
    <property type="component" value="Unassembled WGS sequence"/>
</dbReference>
<feature type="chain" id="PRO_5015437086" description="DUF3617 domain-containing protein" evidence="2">
    <location>
        <begin position="23"/>
        <end position="88"/>
    </location>
</feature>
<evidence type="ECO:0000313" key="4">
    <source>
        <dbReference type="Proteomes" id="UP000244162"/>
    </source>
</evidence>
<evidence type="ECO:0000256" key="1">
    <source>
        <dbReference type="SAM" id="MobiDB-lite"/>
    </source>
</evidence>